<dbReference type="GO" id="GO:0000105">
    <property type="term" value="P:L-histidine biosynthetic process"/>
    <property type="evidence" value="ECO:0007669"/>
    <property type="project" value="UniProtKB-UniRule"/>
</dbReference>
<dbReference type="OrthoDB" id="6637113at2"/>
<dbReference type="InterPro" id="IPR010140">
    <property type="entry name" value="Histidinol_P_phosphatase_HisJ"/>
</dbReference>
<protein>
    <recommendedName>
        <fullName evidence="3 8">Histidinol-phosphatase</fullName>
        <shortName evidence="8">HolPase</shortName>
        <ecNumber evidence="3 8">3.1.3.15</ecNumber>
    </recommendedName>
</protein>
<dbReference type="EC" id="3.1.3.15" evidence="3 8"/>
<evidence type="ECO:0000256" key="5">
    <source>
        <dbReference type="ARBA" id="ARBA00022801"/>
    </source>
</evidence>
<dbReference type="InterPro" id="IPR016195">
    <property type="entry name" value="Pol/histidinol_Pase-like"/>
</dbReference>
<dbReference type="PANTHER" id="PTHR21039:SF0">
    <property type="entry name" value="HISTIDINOL-PHOSPHATASE"/>
    <property type="match status" value="1"/>
</dbReference>
<dbReference type="GO" id="GO:0005737">
    <property type="term" value="C:cytoplasm"/>
    <property type="evidence" value="ECO:0007669"/>
    <property type="project" value="TreeGrafter"/>
</dbReference>
<evidence type="ECO:0000313" key="10">
    <source>
        <dbReference type="EMBL" id="SFF20972.1"/>
    </source>
</evidence>
<evidence type="ECO:0000256" key="1">
    <source>
        <dbReference type="ARBA" id="ARBA00004970"/>
    </source>
</evidence>
<dbReference type="AlphaFoldDB" id="A0A1I2GU28"/>
<dbReference type="Pfam" id="PF02811">
    <property type="entry name" value="PHP"/>
    <property type="match status" value="1"/>
</dbReference>
<organism evidence="10 11">
    <name type="scientific">Actinoplanes philippinensis</name>
    <dbReference type="NCBI Taxonomy" id="35752"/>
    <lineage>
        <taxon>Bacteria</taxon>
        <taxon>Bacillati</taxon>
        <taxon>Actinomycetota</taxon>
        <taxon>Actinomycetes</taxon>
        <taxon>Micromonosporales</taxon>
        <taxon>Micromonosporaceae</taxon>
        <taxon>Actinoplanes</taxon>
    </lineage>
</organism>
<evidence type="ECO:0000256" key="7">
    <source>
        <dbReference type="ARBA" id="ARBA00049158"/>
    </source>
</evidence>
<evidence type="ECO:0000256" key="6">
    <source>
        <dbReference type="ARBA" id="ARBA00023102"/>
    </source>
</evidence>
<evidence type="ECO:0000313" key="11">
    <source>
        <dbReference type="Proteomes" id="UP000199645"/>
    </source>
</evidence>
<proteinExistence type="inferred from homology"/>
<dbReference type="Proteomes" id="UP000199645">
    <property type="component" value="Unassembled WGS sequence"/>
</dbReference>
<dbReference type="STRING" id="35752.SAMN05421541_107182"/>
<dbReference type="GO" id="GO:0004401">
    <property type="term" value="F:histidinol-phosphatase activity"/>
    <property type="evidence" value="ECO:0007669"/>
    <property type="project" value="UniProtKB-UniRule"/>
</dbReference>
<comment type="similarity">
    <text evidence="2 8">Belongs to the PHP hydrolase family. HisK subfamily.</text>
</comment>
<dbReference type="RefSeq" id="WP_093616106.1">
    <property type="nucleotide sequence ID" value="NZ_BOMT01000043.1"/>
</dbReference>
<evidence type="ECO:0000256" key="3">
    <source>
        <dbReference type="ARBA" id="ARBA00013085"/>
    </source>
</evidence>
<dbReference type="EMBL" id="FONV01000007">
    <property type="protein sequence ID" value="SFF20972.1"/>
    <property type="molecule type" value="Genomic_DNA"/>
</dbReference>
<keyword evidence="4 8" id="KW-0028">Amino-acid biosynthesis</keyword>
<keyword evidence="11" id="KW-1185">Reference proteome</keyword>
<reference evidence="10 11" key="1">
    <citation type="submission" date="2016-10" db="EMBL/GenBank/DDBJ databases">
        <authorList>
            <person name="de Groot N.N."/>
        </authorList>
    </citation>
    <scope>NUCLEOTIDE SEQUENCE [LARGE SCALE GENOMIC DNA]</scope>
    <source>
        <strain evidence="10 11">DSM 43019</strain>
    </source>
</reference>
<evidence type="ECO:0000256" key="2">
    <source>
        <dbReference type="ARBA" id="ARBA00009152"/>
    </source>
</evidence>
<dbReference type="UniPathway" id="UPA00031">
    <property type="reaction ID" value="UER00013"/>
</dbReference>
<dbReference type="Gene3D" id="3.20.20.140">
    <property type="entry name" value="Metal-dependent hydrolases"/>
    <property type="match status" value="1"/>
</dbReference>
<feature type="domain" description="PHP" evidence="9">
    <location>
        <begin position="8"/>
        <end position="221"/>
    </location>
</feature>
<dbReference type="InterPro" id="IPR004013">
    <property type="entry name" value="PHP_dom"/>
</dbReference>
<evidence type="ECO:0000259" key="9">
    <source>
        <dbReference type="Pfam" id="PF02811"/>
    </source>
</evidence>
<evidence type="ECO:0000256" key="4">
    <source>
        <dbReference type="ARBA" id="ARBA00022605"/>
    </source>
</evidence>
<gene>
    <name evidence="10" type="ORF">SAMN05421541_107182</name>
</gene>
<dbReference type="SUPFAM" id="SSF89550">
    <property type="entry name" value="PHP domain-like"/>
    <property type="match status" value="1"/>
</dbReference>
<keyword evidence="5 8" id="KW-0378">Hydrolase</keyword>
<comment type="catalytic activity">
    <reaction evidence="7 8">
        <text>L-histidinol phosphate + H2O = L-histidinol + phosphate</text>
        <dbReference type="Rhea" id="RHEA:14465"/>
        <dbReference type="ChEBI" id="CHEBI:15377"/>
        <dbReference type="ChEBI" id="CHEBI:43474"/>
        <dbReference type="ChEBI" id="CHEBI:57699"/>
        <dbReference type="ChEBI" id="CHEBI:57980"/>
        <dbReference type="EC" id="3.1.3.15"/>
    </reaction>
</comment>
<dbReference type="PANTHER" id="PTHR21039">
    <property type="entry name" value="HISTIDINOL PHOSPHATASE-RELATED"/>
    <property type="match status" value="1"/>
</dbReference>
<accession>A0A1I2GU28</accession>
<sequence length="280" mass="30816">MTAVLPADGHVHTEWSWDCEPGDMEASCARAIRVGLPAVAFTEHLDFTVWTGVEPAPDAPAKVTGLITEDGTLTPPLLDVEGYLACVRRCRERHPGLLILTGVEVGEPHWHRDQVAAVLAAGRFDRVLGSLHTLPLGAGLNEPGEHFARRPAAEVVRDYLAEIPRLVDGFPDFEVLAHIDYVSRFWPGSAGPFRPGDFEEEFRHALRTVADAGRVLEVNTNRRPFPEIVRWWRESGGAVVTFGSDAHHPGGVGDGFAHAVAVVEAMGFRPGRHPYDRWHR</sequence>
<keyword evidence="6 8" id="KW-0368">Histidine biosynthesis</keyword>
<comment type="pathway">
    <text evidence="1 8">Amino-acid biosynthesis; L-histidine biosynthesis; L-histidine from 5-phospho-alpha-D-ribose 1-diphosphate: step 8/9.</text>
</comment>
<evidence type="ECO:0000256" key="8">
    <source>
        <dbReference type="RuleBase" id="RU366003"/>
    </source>
</evidence>
<name>A0A1I2GU28_9ACTN</name>